<evidence type="ECO:0000313" key="4">
    <source>
        <dbReference type="EMBL" id="KAB2331506.1"/>
    </source>
</evidence>
<evidence type="ECO:0000256" key="1">
    <source>
        <dbReference type="PROSITE-ProRule" id="PRU00285"/>
    </source>
</evidence>
<organism evidence="4 5">
    <name type="scientific">Cytobacillus depressus</name>
    <dbReference type="NCBI Taxonomy" id="1602942"/>
    <lineage>
        <taxon>Bacteria</taxon>
        <taxon>Bacillati</taxon>
        <taxon>Bacillota</taxon>
        <taxon>Bacilli</taxon>
        <taxon>Bacillales</taxon>
        <taxon>Bacillaceae</taxon>
        <taxon>Cytobacillus</taxon>
    </lineage>
</organism>
<dbReference type="CDD" id="cd06464">
    <property type="entry name" value="ACD_sHsps-like"/>
    <property type="match status" value="1"/>
</dbReference>
<gene>
    <name evidence="4" type="ORF">F7731_18100</name>
</gene>
<evidence type="ECO:0000256" key="2">
    <source>
        <dbReference type="RuleBase" id="RU003616"/>
    </source>
</evidence>
<evidence type="ECO:0000313" key="5">
    <source>
        <dbReference type="Proteomes" id="UP000481030"/>
    </source>
</evidence>
<dbReference type="RefSeq" id="WP_151536205.1">
    <property type="nucleotide sequence ID" value="NZ_WBOS01000011.1"/>
</dbReference>
<evidence type="ECO:0000259" key="3">
    <source>
        <dbReference type="PROSITE" id="PS01031"/>
    </source>
</evidence>
<dbReference type="PROSITE" id="PS01031">
    <property type="entry name" value="SHSP"/>
    <property type="match status" value="1"/>
</dbReference>
<keyword evidence="5" id="KW-1185">Reference proteome</keyword>
<dbReference type="InterPro" id="IPR031107">
    <property type="entry name" value="Small_HSP"/>
</dbReference>
<dbReference type="Pfam" id="PF00011">
    <property type="entry name" value="HSP20"/>
    <property type="match status" value="1"/>
</dbReference>
<dbReference type="AlphaFoldDB" id="A0A6L3V3K0"/>
<protein>
    <submittedName>
        <fullName evidence="4">Hsp20/alpha crystallin family protein</fullName>
    </submittedName>
</protein>
<comment type="caution">
    <text evidence="4">The sequence shown here is derived from an EMBL/GenBank/DDBJ whole genome shotgun (WGS) entry which is preliminary data.</text>
</comment>
<comment type="similarity">
    <text evidence="1 2">Belongs to the small heat shock protein (HSP20) family.</text>
</comment>
<dbReference type="InterPro" id="IPR008978">
    <property type="entry name" value="HSP20-like_chaperone"/>
</dbReference>
<feature type="domain" description="SHSP" evidence="3">
    <location>
        <begin position="59"/>
        <end position="165"/>
    </location>
</feature>
<accession>A0A6L3V3K0</accession>
<dbReference type="PANTHER" id="PTHR11527">
    <property type="entry name" value="HEAT-SHOCK PROTEIN 20 FAMILY MEMBER"/>
    <property type="match status" value="1"/>
</dbReference>
<reference evidence="4 5" key="1">
    <citation type="journal article" date="2016" name="Antonie Van Leeuwenhoek">
        <title>Bacillus depressus sp. nov., isolated from soil of a sunflower field.</title>
        <authorList>
            <person name="Wei X."/>
            <person name="Xin D."/>
            <person name="Xin Y."/>
            <person name="Zhang H."/>
            <person name="Wang T."/>
            <person name="Zhang J."/>
        </authorList>
    </citation>
    <scope>NUCLEOTIDE SEQUENCE [LARGE SCALE GENOMIC DNA]</scope>
    <source>
        <strain evidence="4 5">BZ1</strain>
    </source>
</reference>
<sequence>MDFEKLKQWMEVARKYQSGDFWNGMLDQSSFNQFMKENMDMGSSAGPGPNAGANSLGRRPYNSKFPSIDIYMTDLEIIVLADLAGYKKEDLQVSVSGNKLLLKGTSSPIVSGQAIVQERNQGAFQRIIDLPEPTDSNQIKAKFQNGLLTLTYKRLYIQEETVPIE</sequence>
<dbReference type="SUPFAM" id="SSF49764">
    <property type="entry name" value="HSP20-like chaperones"/>
    <property type="match status" value="1"/>
</dbReference>
<dbReference type="Gene3D" id="2.60.40.790">
    <property type="match status" value="1"/>
</dbReference>
<dbReference type="OrthoDB" id="9811615at2"/>
<name>A0A6L3V3K0_9BACI</name>
<dbReference type="Proteomes" id="UP000481030">
    <property type="component" value="Unassembled WGS sequence"/>
</dbReference>
<proteinExistence type="inferred from homology"/>
<dbReference type="InterPro" id="IPR002068">
    <property type="entry name" value="A-crystallin/Hsp20_dom"/>
</dbReference>
<dbReference type="EMBL" id="WBOS01000011">
    <property type="protein sequence ID" value="KAB2331506.1"/>
    <property type="molecule type" value="Genomic_DNA"/>
</dbReference>